<feature type="binding site" evidence="6">
    <location>
        <position position="140"/>
    </location>
    <ligand>
        <name>Fe cation</name>
        <dbReference type="ChEBI" id="CHEBI:24875"/>
    </ligand>
</feature>
<keyword evidence="8" id="KW-1185">Reference proteome</keyword>
<comment type="function">
    <text evidence="6">Removes the formyl group from the N-terminal Met of newly synthesized proteins. Requires at least a dipeptide for an efficient rate of reaction. N-terminal L-methionine is a prerequisite for activity but the enzyme has broad specificity at other positions.</text>
</comment>
<proteinExistence type="inferred from homology"/>
<dbReference type="PIRSF" id="PIRSF004749">
    <property type="entry name" value="Pep_def"/>
    <property type="match status" value="1"/>
</dbReference>
<feature type="binding site" evidence="6">
    <location>
        <position position="136"/>
    </location>
    <ligand>
        <name>Fe cation</name>
        <dbReference type="ChEBI" id="CHEBI:24875"/>
    </ligand>
</feature>
<dbReference type="EC" id="3.5.1.88" evidence="6"/>
<sequence>MSKLDIVIIPDQRLKQKSEVVASVDGSIRRLLDDMLETMYAAPGIGLAAVQVGVMQRVVTIDVSKEEDKREPLFLVNPEIVWSSEELSTYEEGCLSIPDYYEVVERPAKVGVRYLDRHGETRELEAEGLLATCLQHEIDHLDGVLFIDHLSKLKRDRVMKKFQKQARLKEQGLA</sequence>
<feature type="binding site" evidence="6">
    <location>
        <position position="94"/>
    </location>
    <ligand>
        <name>Fe cation</name>
        <dbReference type="ChEBI" id="CHEBI:24875"/>
    </ligand>
</feature>
<keyword evidence="3 6" id="KW-0378">Hydrolase</keyword>
<gene>
    <name evidence="6" type="primary">def</name>
    <name evidence="7" type="ORF">ABB55_19410</name>
</gene>
<dbReference type="NCBIfam" id="NF001159">
    <property type="entry name" value="PRK00150.1-3"/>
    <property type="match status" value="1"/>
</dbReference>
<keyword evidence="2 6" id="KW-0479">Metal-binding</keyword>
<evidence type="ECO:0000256" key="1">
    <source>
        <dbReference type="ARBA" id="ARBA00010759"/>
    </source>
</evidence>
<protein>
    <recommendedName>
        <fullName evidence="6">Peptide deformylase</fullName>
        <shortName evidence="6">PDF</shortName>
        <ecNumber evidence="6">3.5.1.88</ecNumber>
    </recommendedName>
    <alternativeName>
        <fullName evidence="6">Polypeptide deformylase</fullName>
    </alternativeName>
</protein>
<organism evidence="7 8">
    <name type="scientific">Prosthecodimorpha hirschii</name>
    <dbReference type="NCBI Taxonomy" id="665126"/>
    <lineage>
        <taxon>Bacteria</taxon>
        <taxon>Pseudomonadati</taxon>
        <taxon>Pseudomonadota</taxon>
        <taxon>Alphaproteobacteria</taxon>
        <taxon>Hyphomicrobiales</taxon>
        <taxon>Ancalomicrobiaceae</taxon>
        <taxon>Prosthecodimorpha</taxon>
    </lineage>
</organism>
<dbReference type="GO" id="GO:0046872">
    <property type="term" value="F:metal ion binding"/>
    <property type="evidence" value="ECO:0007669"/>
    <property type="project" value="UniProtKB-KW"/>
</dbReference>
<dbReference type="STRING" id="665126.ABB55_19410"/>
<dbReference type="SUPFAM" id="SSF56420">
    <property type="entry name" value="Peptide deformylase"/>
    <property type="match status" value="1"/>
</dbReference>
<keyword evidence="4 6" id="KW-0648">Protein biosynthesis</keyword>
<dbReference type="InterPro" id="IPR023635">
    <property type="entry name" value="Peptide_deformylase"/>
</dbReference>
<dbReference type="CDD" id="cd00487">
    <property type="entry name" value="Pep_deformylase"/>
    <property type="match status" value="1"/>
</dbReference>
<dbReference type="RefSeq" id="WP_054360281.1">
    <property type="nucleotide sequence ID" value="NZ_LJYW01000001.1"/>
</dbReference>
<feature type="active site" evidence="6">
    <location>
        <position position="137"/>
    </location>
</feature>
<dbReference type="InterPro" id="IPR036821">
    <property type="entry name" value="Peptide_deformylase_sf"/>
</dbReference>
<comment type="catalytic activity">
    <reaction evidence="6">
        <text>N-terminal N-formyl-L-methionyl-[peptide] + H2O = N-terminal L-methionyl-[peptide] + formate</text>
        <dbReference type="Rhea" id="RHEA:24420"/>
        <dbReference type="Rhea" id="RHEA-COMP:10639"/>
        <dbReference type="Rhea" id="RHEA-COMP:10640"/>
        <dbReference type="ChEBI" id="CHEBI:15377"/>
        <dbReference type="ChEBI" id="CHEBI:15740"/>
        <dbReference type="ChEBI" id="CHEBI:49298"/>
        <dbReference type="ChEBI" id="CHEBI:64731"/>
        <dbReference type="EC" id="3.5.1.88"/>
    </reaction>
</comment>
<comment type="caution">
    <text evidence="7">The sequence shown here is derived from an EMBL/GenBank/DDBJ whole genome shotgun (WGS) entry which is preliminary data.</text>
</comment>
<evidence type="ECO:0000313" key="8">
    <source>
        <dbReference type="Proteomes" id="UP000048984"/>
    </source>
</evidence>
<evidence type="ECO:0000256" key="5">
    <source>
        <dbReference type="ARBA" id="ARBA00023004"/>
    </source>
</evidence>
<dbReference type="HAMAP" id="MF_00163">
    <property type="entry name" value="Pep_deformylase"/>
    <property type="match status" value="1"/>
</dbReference>
<dbReference type="Pfam" id="PF01327">
    <property type="entry name" value="Pep_deformylase"/>
    <property type="match status" value="1"/>
</dbReference>
<evidence type="ECO:0000256" key="3">
    <source>
        <dbReference type="ARBA" id="ARBA00022801"/>
    </source>
</evidence>
<comment type="similarity">
    <text evidence="1 6">Belongs to the polypeptide deformylase family.</text>
</comment>
<accession>A0A0P6VQI2</accession>
<evidence type="ECO:0000256" key="6">
    <source>
        <dbReference type="HAMAP-Rule" id="MF_00163"/>
    </source>
</evidence>
<dbReference type="PANTHER" id="PTHR10458">
    <property type="entry name" value="PEPTIDE DEFORMYLASE"/>
    <property type="match status" value="1"/>
</dbReference>
<dbReference type="AlphaFoldDB" id="A0A0P6VQI2"/>
<name>A0A0P6VQI2_9HYPH</name>
<reference evidence="7 8" key="1">
    <citation type="submission" date="2015-09" db="EMBL/GenBank/DDBJ databases">
        <authorList>
            <person name="Jackson K.R."/>
            <person name="Lunt B.L."/>
            <person name="Fisher J.N.B."/>
            <person name="Gardner A.V."/>
            <person name="Bailey M.E."/>
            <person name="Deus L.M."/>
            <person name="Earl A.S."/>
            <person name="Gibby P.D."/>
            <person name="Hartmann K.A."/>
            <person name="Liu J.E."/>
            <person name="Manci A.M."/>
            <person name="Nielsen D.A."/>
            <person name="Solomon M.B."/>
            <person name="Breakwell D.P."/>
            <person name="Burnett S.H."/>
            <person name="Grose J.H."/>
        </authorList>
    </citation>
    <scope>NUCLEOTIDE SEQUENCE [LARGE SCALE GENOMIC DNA]</scope>
    <source>
        <strain evidence="7 8">16</strain>
    </source>
</reference>
<dbReference type="GO" id="GO:0006412">
    <property type="term" value="P:translation"/>
    <property type="evidence" value="ECO:0007669"/>
    <property type="project" value="UniProtKB-UniRule"/>
</dbReference>
<evidence type="ECO:0000256" key="4">
    <source>
        <dbReference type="ARBA" id="ARBA00022917"/>
    </source>
</evidence>
<dbReference type="Proteomes" id="UP000048984">
    <property type="component" value="Unassembled WGS sequence"/>
</dbReference>
<evidence type="ECO:0000313" key="7">
    <source>
        <dbReference type="EMBL" id="KPL54115.1"/>
    </source>
</evidence>
<dbReference type="PRINTS" id="PR01576">
    <property type="entry name" value="PDEFORMYLASE"/>
</dbReference>
<dbReference type="NCBIfam" id="TIGR00079">
    <property type="entry name" value="pept_deformyl"/>
    <property type="match status" value="1"/>
</dbReference>
<keyword evidence="5 6" id="KW-0408">Iron</keyword>
<dbReference type="Gene3D" id="3.90.45.10">
    <property type="entry name" value="Peptide deformylase"/>
    <property type="match status" value="1"/>
</dbReference>
<comment type="cofactor">
    <cofactor evidence="6">
        <name>Fe(2+)</name>
        <dbReference type="ChEBI" id="CHEBI:29033"/>
    </cofactor>
    <text evidence="6">Binds 1 Fe(2+) ion.</text>
</comment>
<dbReference type="FunFam" id="3.90.45.10:FF:000001">
    <property type="entry name" value="Peptide deformylase"/>
    <property type="match status" value="1"/>
</dbReference>
<dbReference type="GO" id="GO:0042586">
    <property type="term" value="F:peptide deformylase activity"/>
    <property type="evidence" value="ECO:0007669"/>
    <property type="project" value="UniProtKB-UniRule"/>
</dbReference>
<dbReference type="PANTHER" id="PTHR10458:SF22">
    <property type="entry name" value="PEPTIDE DEFORMYLASE"/>
    <property type="match status" value="1"/>
</dbReference>
<evidence type="ECO:0000256" key="2">
    <source>
        <dbReference type="ARBA" id="ARBA00022723"/>
    </source>
</evidence>
<reference evidence="7 8" key="2">
    <citation type="submission" date="2015-10" db="EMBL/GenBank/DDBJ databases">
        <title>Draft Genome Sequence of Prosthecomicrobium hirschii ATCC 27832.</title>
        <authorList>
            <person name="Daniel J."/>
            <person name="Givan S.A."/>
            <person name="Brun Y.V."/>
            <person name="Brown P.J."/>
        </authorList>
    </citation>
    <scope>NUCLEOTIDE SEQUENCE [LARGE SCALE GENOMIC DNA]</scope>
    <source>
        <strain evidence="7 8">16</strain>
    </source>
</reference>
<dbReference type="EMBL" id="LJYW01000001">
    <property type="protein sequence ID" value="KPL54115.1"/>
    <property type="molecule type" value="Genomic_DNA"/>
</dbReference>